<dbReference type="EMBL" id="JAIWYP010000003">
    <property type="protein sequence ID" value="KAH3850615.1"/>
    <property type="molecule type" value="Genomic_DNA"/>
</dbReference>
<keyword evidence="2" id="KW-1185">Reference proteome</keyword>
<protein>
    <submittedName>
        <fullName evidence="1">Uncharacterized protein</fullName>
    </submittedName>
</protein>
<evidence type="ECO:0000313" key="1">
    <source>
        <dbReference type="EMBL" id="KAH3850615.1"/>
    </source>
</evidence>
<dbReference type="AlphaFoldDB" id="A0A9D4L385"/>
<accession>A0A9D4L385</accession>
<dbReference type="Proteomes" id="UP000828390">
    <property type="component" value="Unassembled WGS sequence"/>
</dbReference>
<reference evidence="1" key="1">
    <citation type="journal article" date="2019" name="bioRxiv">
        <title>The Genome of the Zebra Mussel, Dreissena polymorpha: A Resource for Invasive Species Research.</title>
        <authorList>
            <person name="McCartney M.A."/>
            <person name="Auch B."/>
            <person name="Kono T."/>
            <person name="Mallez S."/>
            <person name="Zhang Y."/>
            <person name="Obille A."/>
            <person name="Becker A."/>
            <person name="Abrahante J.E."/>
            <person name="Garbe J."/>
            <person name="Badalamenti J.P."/>
            <person name="Herman A."/>
            <person name="Mangelson H."/>
            <person name="Liachko I."/>
            <person name="Sullivan S."/>
            <person name="Sone E.D."/>
            <person name="Koren S."/>
            <person name="Silverstein K.A.T."/>
            <person name="Beckman K.B."/>
            <person name="Gohl D.M."/>
        </authorList>
    </citation>
    <scope>NUCLEOTIDE SEQUENCE</scope>
    <source>
        <strain evidence="1">Duluth1</strain>
        <tissue evidence="1">Whole animal</tissue>
    </source>
</reference>
<evidence type="ECO:0000313" key="2">
    <source>
        <dbReference type="Proteomes" id="UP000828390"/>
    </source>
</evidence>
<gene>
    <name evidence="1" type="ORF">DPMN_093039</name>
</gene>
<sequence length="113" mass="12275">MVYFFPMNGAVELNSGDISLVYIGNAPKTNTSITCNTSSVIVEVKPRDPSKQSIWDPYGHLYGLPTWEVQPGSTWVPSGLPHESIWGSPDRTHVEPGCTTHLGPMLAAHMGPI</sequence>
<comment type="caution">
    <text evidence="1">The sequence shown here is derived from an EMBL/GenBank/DDBJ whole genome shotgun (WGS) entry which is preliminary data.</text>
</comment>
<name>A0A9D4L385_DREPO</name>
<organism evidence="1 2">
    <name type="scientific">Dreissena polymorpha</name>
    <name type="common">Zebra mussel</name>
    <name type="synonym">Mytilus polymorpha</name>
    <dbReference type="NCBI Taxonomy" id="45954"/>
    <lineage>
        <taxon>Eukaryota</taxon>
        <taxon>Metazoa</taxon>
        <taxon>Spiralia</taxon>
        <taxon>Lophotrochozoa</taxon>
        <taxon>Mollusca</taxon>
        <taxon>Bivalvia</taxon>
        <taxon>Autobranchia</taxon>
        <taxon>Heteroconchia</taxon>
        <taxon>Euheterodonta</taxon>
        <taxon>Imparidentia</taxon>
        <taxon>Neoheterodontei</taxon>
        <taxon>Myida</taxon>
        <taxon>Dreissenoidea</taxon>
        <taxon>Dreissenidae</taxon>
        <taxon>Dreissena</taxon>
    </lineage>
</organism>
<proteinExistence type="predicted"/>
<reference evidence="1" key="2">
    <citation type="submission" date="2020-11" db="EMBL/GenBank/DDBJ databases">
        <authorList>
            <person name="McCartney M.A."/>
            <person name="Auch B."/>
            <person name="Kono T."/>
            <person name="Mallez S."/>
            <person name="Becker A."/>
            <person name="Gohl D.M."/>
            <person name="Silverstein K.A.T."/>
            <person name="Koren S."/>
            <person name="Bechman K.B."/>
            <person name="Herman A."/>
            <person name="Abrahante J.E."/>
            <person name="Garbe J."/>
        </authorList>
    </citation>
    <scope>NUCLEOTIDE SEQUENCE</scope>
    <source>
        <strain evidence="1">Duluth1</strain>
        <tissue evidence="1">Whole animal</tissue>
    </source>
</reference>